<dbReference type="Pfam" id="PF02518">
    <property type="entry name" value="HATPase_c"/>
    <property type="match status" value="1"/>
</dbReference>
<dbReference type="RefSeq" id="WP_024267659.1">
    <property type="nucleotide sequence ID" value="NC_023035.1"/>
</dbReference>
<feature type="transmembrane region" description="Helical" evidence="1">
    <location>
        <begin position="344"/>
        <end position="369"/>
    </location>
</feature>
<dbReference type="eggNOG" id="COG3920">
    <property type="taxonomic scope" value="Bacteria"/>
</dbReference>
<dbReference type="STRING" id="1307761.L21SP2_1337"/>
<reference evidence="3 4" key="1">
    <citation type="journal article" date="2015" name="Stand. Genomic Sci.">
        <title>Complete genome sequence and description of Salinispira pacifica gen. nov., sp. nov., a novel spirochaete isolated form a hypersaline microbial mat.</title>
        <authorList>
            <person name="Ben Hania W."/>
            <person name="Joseph M."/>
            <person name="Schumann P."/>
            <person name="Bunk B."/>
            <person name="Fiebig A."/>
            <person name="Sproer C."/>
            <person name="Klenk H.P."/>
            <person name="Fardeau M.L."/>
            <person name="Spring S."/>
        </authorList>
    </citation>
    <scope>NUCLEOTIDE SEQUENCE [LARGE SCALE GENOMIC DNA]</scope>
    <source>
        <strain evidence="3 4">L21-RPul-D2</strain>
    </source>
</reference>
<keyword evidence="4" id="KW-1185">Reference proteome</keyword>
<dbReference type="KEGG" id="slr:L21SP2_1337"/>
<evidence type="ECO:0000313" key="3">
    <source>
        <dbReference type="EMBL" id="AHC14736.1"/>
    </source>
</evidence>
<dbReference type="eggNOG" id="COG2984">
    <property type="taxonomic scope" value="Bacteria"/>
</dbReference>
<feature type="domain" description="Histidine kinase/HSP90-like ATPase" evidence="2">
    <location>
        <begin position="492"/>
        <end position="609"/>
    </location>
</feature>
<protein>
    <submittedName>
        <fullName evidence="3">Sensory transduction histidine kinase</fullName>
    </submittedName>
</protein>
<dbReference type="InterPro" id="IPR011495">
    <property type="entry name" value="Sig_transdc_His_kin_sub2_dim/P"/>
</dbReference>
<keyword evidence="1" id="KW-1133">Transmembrane helix</keyword>
<dbReference type="Pfam" id="PF07568">
    <property type="entry name" value="HisKA_2"/>
    <property type="match status" value="1"/>
</dbReference>
<dbReference type="EMBL" id="CP006939">
    <property type="protein sequence ID" value="AHC14736.1"/>
    <property type="molecule type" value="Genomic_DNA"/>
</dbReference>
<sequence>MNSRLATRFCIVLFLLQLLNIRIFSQPLISYVIHASEEAGVWQQTFNSVFLDTLRDIWPGDVNMQLHYLDTENIRNRADMQVISEYLKWDLGIEKPDVIIAALPGVIDFFIESGLYNTIDIPVIYTLATPVQLTTLQRLDDGRGKTFTFPSAFRSATRATLELTRRLLPERDKILFISGSHSTDVRFAELVESVLDVLPDEREVQWLTGLPLPQLKQRLRDADDRELAIMISYSQDNGGSSYTLVRELPGIVEESSIPIFGMYDSLADTGLVGGAMTSSRGYGKGVAELARDVVFGEAPGVSETEIAVTNIIDLQAASTHGIPKIRIPGDSRLINRPNTLFARYGLYVILVFTALVLETLLIIGLFFFIRQRNLERRLKEAALQESLANKELLIRETHHRIKNNFQVLSSLISLKFQYHQDPDVYESINDIIAKVQSISSVHEMASEYETPEGIELKPYLQPLIADLARMYNGSEKGISMDVRLSPMQVPFEYASIIGLVTVELITNSFKYAFPDTMHSDGGSPAPETGGAPHHITVVLEPSDGGLSLQVADNGIGVDDGFSIEEHGGTGLQLVKSMVEQLEGTLTVQNGAVPGGAENVKFILCIPGDFSMEQDI</sequence>
<keyword evidence="1" id="KW-0472">Membrane</keyword>
<dbReference type="OrthoDB" id="9767435at2"/>
<dbReference type="InterPro" id="IPR003594">
    <property type="entry name" value="HATPase_dom"/>
</dbReference>
<dbReference type="PANTHER" id="PTHR43065:SF23">
    <property type="entry name" value="SENSOR HISTIDINE KINASE PDTAS"/>
    <property type="match status" value="1"/>
</dbReference>
<organism evidence="3 4">
    <name type="scientific">Salinispira pacifica</name>
    <dbReference type="NCBI Taxonomy" id="1307761"/>
    <lineage>
        <taxon>Bacteria</taxon>
        <taxon>Pseudomonadati</taxon>
        <taxon>Spirochaetota</taxon>
        <taxon>Spirochaetia</taxon>
        <taxon>Spirochaetales</taxon>
        <taxon>Spirochaetaceae</taxon>
        <taxon>Salinispira</taxon>
    </lineage>
</organism>
<evidence type="ECO:0000256" key="1">
    <source>
        <dbReference type="SAM" id="Phobius"/>
    </source>
</evidence>
<accession>V5WHT8</accession>
<gene>
    <name evidence="3" type="ORF">L21SP2_1337</name>
</gene>
<keyword evidence="3" id="KW-0418">Kinase</keyword>
<keyword evidence="3" id="KW-0808">Transferase</keyword>
<dbReference type="SUPFAM" id="SSF55874">
    <property type="entry name" value="ATPase domain of HSP90 chaperone/DNA topoisomerase II/histidine kinase"/>
    <property type="match status" value="1"/>
</dbReference>
<dbReference type="AlphaFoldDB" id="V5WHT8"/>
<dbReference type="GO" id="GO:0016301">
    <property type="term" value="F:kinase activity"/>
    <property type="evidence" value="ECO:0007669"/>
    <property type="project" value="UniProtKB-KW"/>
</dbReference>
<proteinExistence type="predicted"/>
<dbReference type="PANTHER" id="PTHR43065">
    <property type="entry name" value="SENSOR HISTIDINE KINASE"/>
    <property type="match status" value="1"/>
</dbReference>
<evidence type="ECO:0000259" key="2">
    <source>
        <dbReference type="SMART" id="SM00387"/>
    </source>
</evidence>
<name>V5WHT8_9SPIO</name>
<evidence type="ECO:0000313" key="4">
    <source>
        <dbReference type="Proteomes" id="UP000018680"/>
    </source>
</evidence>
<dbReference type="HOGENOM" id="CLU_000445_89_20_12"/>
<dbReference type="Gene3D" id="3.30.450.20">
    <property type="entry name" value="PAS domain"/>
    <property type="match status" value="1"/>
</dbReference>
<keyword evidence="1" id="KW-0812">Transmembrane</keyword>
<dbReference type="InterPro" id="IPR036890">
    <property type="entry name" value="HATPase_C_sf"/>
</dbReference>
<dbReference type="Gene3D" id="3.30.565.10">
    <property type="entry name" value="Histidine kinase-like ATPase, C-terminal domain"/>
    <property type="match status" value="1"/>
</dbReference>
<dbReference type="SMART" id="SM00387">
    <property type="entry name" value="HATPase_c"/>
    <property type="match status" value="1"/>
</dbReference>
<dbReference type="Proteomes" id="UP000018680">
    <property type="component" value="Chromosome"/>
</dbReference>
<dbReference type="Gene3D" id="3.40.50.2300">
    <property type="match status" value="2"/>
</dbReference>